<evidence type="ECO:0008006" key="2">
    <source>
        <dbReference type="Google" id="ProtNLM"/>
    </source>
</evidence>
<comment type="caution">
    <text evidence="1">The sequence shown here is derived from an EMBL/GenBank/DDBJ whole genome shotgun (WGS) entry which is preliminary data.</text>
</comment>
<dbReference type="SUPFAM" id="SSF56935">
    <property type="entry name" value="Porins"/>
    <property type="match status" value="1"/>
</dbReference>
<evidence type="ECO:0000313" key="1">
    <source>
        <dbReference type="EMBL" id="EKC66269.1"/>
    </source>
</evidence>
<name>K1TFK5_9ZZZZ</name>
<accession>K1TFK5</accession>
<dbReference type="EMBL" id="AJWY01006646">
    <property type="protein sequence ID" value="EKC66269.1"/>
    <property type="molecule type" value="Genomic_DNA"/>
</dbReference>
<proteinExistence type="predicted"/>
<organism evidence="1">
    <name type="scientific">human gut metagenome</name>
    <dbReference type="NCBI Taxonomy" id="408170"/>
    <lineage>
        <taxon>unclassified sequences</taxon>
        <taxon>metagenomes</taxon>
        <taxon>organismal metagenomes</taxon>
    </lineage>
</organism>
<gene>
    <name evidence="1" type="ORF">LEA_09902</name>
</gene>
<dbReference type="AlphaFoldDB" id="K1TFK5"/>
<reference evidence="1" key="1">
    <citation type="journal article" date="2013" name="Environ. Microbiol.">
        <title>Microbiota from the distal guts of lean and obese adolescents exhibit partial functional redundancy besides clear differences in community structure.</title>
        <authorList>
            <person name="Ferrer M."/>
            <person name="Ruiz A."/>
            <person name="Lanza F."/>
            <person name="Haange S.B."/>
            <person name="Oberbach A."/>
            <person name="Till H."/>
            <person name="Bargiela R."/>
            <person name="Campoy C."/>
            <person name="Segura M.T."/>
            <person name="Richter M."/>
            <person name="von Bergen M."/>
            <person name="Seifert J."/>
            <person name="Suarez A."/>
        </authorList>
    </citation>
    <scope>NUCLEOTIDE SEQUENCE</scope>
</reference>
<feature type="non-terminal residue" evidence="1">
    <location>
        <position position="1"/>
    </location>
</feature>
<sequence length="166" mass="18650">DGQINDKDKVNLGNGTPDFTLGLNLGFVYKGFDFSIVANGAFGQQIVQSYRNHTRPTPNYTTAILDRWHGEGTSNRIPRVTDSNINYQFSDLFIQNGDYLRLSTLTLGYDFAKLFKGKAVSQARLYFQVQNLFIITGYDGMDPEIGFGSSNNSWVSGLDYGYYPRP</sequence>
<protein>
    <recommendedName>
        <fullName evidence="2">TonB-dependent receptor</fullName>
    </recommendedName>
</protein>
<feature type="non-terminal residue" evidence="1">
    <location>
        <position position="166"/>
    </location>
</feature>